<dbReference type="PANTHER" id="PTHR28629:SF4">
    <property type="entry name" value="TRIOKINASE_FMN CYCLASE"/>
    <property type="match status" value="1"/>
</dbReference>
<dbReference type="GO" id="GO:0019563">
    <property type="term" value="P:glycerol catabolic process"/>
    <property type="evidence" value="ECO:0007669"/>
    <property type="project" value="TreeGrafter"/>
</dbReference>
<dbReference type="PROSITE" id="PS51480">
    <property type="entry name" value="DHAL"/>
    <property type="match status" value="1"/>
</dbReference>
<sequence>MAQFINAKEDLVTEAIDGLLAASGGALSRLDGYPHIKVVLRSNWDKSKVALVSGGGSGHEPSHAGFVGSGMLTAAVCGEVFASPSVEAVLAGILAVTGDAGCLLIVKNYTGDRLNFGLAAERARALGRKVEMVVVDDDIALPHLPQPRGVAGTLFIHKIAGAMAEDGADLTAVTTAAQAVIGKVASIGMSLDTCTIPGSSKEDRIGAGKAELGLGIHGEPGVEQVDFSTAMSAMGTVVEKLRSHAGGDTVAIVNNLGSTTPLEMSVLTHALTASGLIKQIIGPAPLMTSLDMHGFSVSIMDATAAELAALSAPVSMPAWPGMVEVVDPPVIALPDGLTPIEPIPSENARTRAIIENVASLLISAEGQLNALDAKSGDGDTGSTLATAARSLKSSLDRMPLADLTQLFPALGNELSQTMGGSSGVILAIYFNAAGDACANGASVQKALVDGLSRVSQVGGASVGDRTMIDALSPALDALPHGIGAAAAAARTGADSTAAIHRAKAGRAAYVPAENLKGHNDPGAEAVALLFEALVNEMVD</sequence>
<keyword evidence="2" id="KW-0547">Nucleotide-binding</keyword>
<dbReference type="Pfam" id="PF02733">
    <property type="entry name" value="Dak1"/>
    <property type="match status" value="1"/>
</dbReference>
<dbReference type="GO" id="GO:0005524">
    <property type="term" value="F:ATP binding"/>
    <property type="evidence" value="ECO:0007669"/>
    <property type="project" value="UniProtKB-KW"/>
</dbReference>
<proteinExistence type="predicted"/>
<evidence type="ECO:0000256" key="4">
    <source>
        <dbReference type="ARBA" id="ARBA00022840"/>
    </source>
</evidence>
<feature type="domain" description="DhaL" evidence="5">
    <location>
        <begin position="348"/>
        <end position="535"/>
    </location>
</feature>
<dbReference type="AlphaFoldDB" id="A0A1H3R453"/>
<dbReference type="SUPFAM" id="SSF101473">
    <property type="entry name" value="DhaL-like"/>
    <property type="match status" value="1"/>
</dbReference>
<dbReference type="InterPro" id="IPR036117">
    <property type="entry name" value="DhaL_dom_sf"/>
</dbReference>
<name>A0A1H3R453_9RHOB</name>
<dbReference type="InterPro" id="IPR004007">
    <property type="entry name" value="DhaL_dom"/>
</dbReference>
<keyword evidence="8" id="KW-1185">Reference proteome</keyword>
<dbReference type="SUPFAM" id="SSF82549">
    <property type="entry name" value="DAK1/DegV-like"/>
    <property type="match status" value="1"/>
</dbReference>
<dbReference type="SMART" id="SM01120">
    <property type="entry name" value="Dak2"/>
    <property type="match status" value="1"/>
</dbReference>
<organism evidence="7 8">
    <name type="scientific">Jannaschia faecimaris</name>
    <dbReference type="NCBI Taxonomy" id="1244108"/>
    <lineage>
        <taxon>Bacteria</taxon>
        <taxon>Pseudomonadati</taxon>
        <taxon>Pseudomonadota</taxon>
        <taxon>Alphaproteobacteria</taxon>
        <taxon>Rhodobacterales</taxon>
        <taxon>Roseobacteraceae</taxon>
        <taxon>Jannaschia</taxon>
    </lineage>
</organism>
<evidence type="ECO:0000256" key="1">
    <source>
        <dbReference type="ARBA" id="ARBA00022679"/>
    </source>
</evidence>
<gene>
    <name evidence="7" type="ORF">SAMN05444004_107141</name>
</gene>
<evidence type="ECO:0000256" key="2">
    <source>
        <dbReference type="ARBA" id="ARBA00022741"/>
    </source>
</evidence>
<evidence type="ECO:0000256" key="3">
    <source>
        <dbReference type="ARBA" id="ARBA00022777"/>
    </source>
</evidence>
<dbReference type="EMBL" id="FNPX01000007">
    <property type="protein sequence ID" value="SDZ20283.1"/>
    <property type="molecule type" value="Genomic_DNA"/>
</dbReference>
<evidence type="ECO:0000313" key="8">
    <source>
        <dbReference type="Proteomes" id="UP000198914"/>
    </source>
</evidence>
<accession>A0A1H3R453</accession>
<dbReference type="InterPro" id="IPR004006">
    <property type="entry name" value="DhaK_dom"/>
</dbReference>
<dbReference type="Gene3D" id="1.25.40.340">
    <property type="match status" value="1"/>
</dbReference>
<keyword evidence="4" id="KW-0067">ATP-binding</keyword>
<dbReference type="RefSeq" id="WP_092645567.1">
    <property type="nucleotide sequence ID" value="NZ_FNPX01000007.1"/>
</dbReference>
<reference evidence="8" key="1">
    <citation type="submission" date="2016-10" db="EMBL/GenBank/DDBJ databases">
        <authorList>
            <person name="Varghese N."/>
            <person name="Submissions S."/>
        </authorList>
    </citation>
    <scope>NUCLEOTIDE SEQUENCE [LARGE SCALE GENOMIC DNA]</scope>
    <source>
        <strain evidence="8">DSM 100420</strain>
    </source>
</reference>
<dbReference type="PROSITE" id="PS51481">
    <property type="entry name" value="DHAK"/>
    <property type="match status" value="1"/>
</dbReference>
<dbReference type="STRING" id="1244108.SAMN05444004_107141"/>
<dbReference type="FunFam" id="3.40.50.10440:FF:000001">
    <property type="entry name" value="Dihydroxyacetone kinase, DhaK subunit"/>
    <property type="match status" value="1"/>
</dbReference>
<evidence type="ECO:0000259" key="6">
    <source>
        <dbReference type="PROSITE" id="PS51481"/>
    </source>
</evidence>
<evidence type="ECO:0000313" key="7">
    <source>
        <dbReference type="EMBL" id="SDZ20283.1"/>
    </source>
</evidence>
<dbReference type="OrthoDB" id="9806345at2"/>
<protein>
    <submittedName>
        <fullName evidence="7">Dihydroxyacetone kinase</fullName>
    </submittedName>
</protein>
<dbReference type="GO" id="GO:0005829">
    <property type="term" value="C:cytosol"/>
    <property type="evidence" value="ECO:0007669"/>
    <property type="project" value="TreeGrafter"/>
</dbReference>
<keyword evidence="3 7" id="KW-0418">Kinase</keyword>
<keyword evidence="1" id="KW-0808">Transferase</keyword>
<dbReference type="PANTHER" id="PTHR28629">
    <property type="entry name" value="TRIOKINASE/FMN CYCLASE"/>
    <property type="match status" value="1"/>
</dbReference>
<dbReference type="Gene3D" id="3.40.50.10440">
    <property type="entry name" value="Dihydroxyacetone kinase, domain 1"/>
    <property type="match status" value="1"/>
</dbReference>
<dbReference type="GO" id="GO:0004371">
    <property type="term" value="F:glycerone kinase activity"/>
    <property type="evidence" value="ECO:0007669"/>
    <property type="project" value="InterPro"/>
</dbReference>
<dbReference type="Gene3D" id="3.30.1180.20">
    <property type="entry name" value="Dihydroxyacetone kinase, domain 2"/>
    <property type="match status" value="1"/>
</dbReference>
<evidence type="ECO:0000259" key="5">
    <source>
        <dbReference type="PROSITE" id="PS51480"/>
    </source>
</evidence>
<dbReference type="InterPro" id="IPR050861">
    <property type="entry name" value="Dihydroxyacetone_Kinase"/>
</dbReference>
<feature type="domain" description="DhaK" evidence="6">
    <location>
        <begin position="7"/>
        <end position="319"/>
    </location>
</feature>
<dbReference type="Proteomes" id="UP000198914">
    <property type="component" value="Unassembled WGS sequence"/>
</dbReference>
<dbReference type="Pfam" id="PF02734">
    <property type="entry name" value="Dak2"/>
    <property type="match status" value="1"/>
</dbReference>